<name>A0A166E5Q4_9AGAM</name>
<dbReference type="Proteomes" id="UP000076798">
    <property type="component" value="Unassembled WGS sequence"/>
</dbReference>
<dbReference type="EMBL" id="KV428049">
    <property type="protein sequence ID" value="KZT39233.1"/>
    <property type="molecule type" value="Genomic_DNA"/>
</dbReference>
<organism evidence="1 2">
    <name type="scientific">Sistotremastrum suecicum HHB10207 ss-3</name>
    <dbReference type="NCBI Taxonomy" id="1314776"/>
    <lineage>
        <taxon>Eukaryota</taxon>
        <taxon>Fungi</taxon>
        <taxon>Dikarya</taxon>
        <taxon>Basidiomycota</taxon>
        <taxon>Agaricomycotina</taxon>
        <taxon>Agaricomycetes</taxon>
        <taxon>Sistotremastrales</taxon>
        <taxon>Sistotremastraceae</taxon>
        <taxon>Sistotremastrum</taxon>
    </lineage>
</organism>
<gene>
    <name evidence="1" type="ORF">SISSUDRAFT_1045854</name>
</gene>
<accession>A0A166E5Q4</accession>
<proteinExistence type="predicted"/>
<dbReference type="OrthoDB" id="272370at2759"/>
<reference evidence="1 2" key="1">
    <citation type="journal article" date="2016" name="Mol. Biol. Evol.">
        <title>Comparative Genomics of Early-Diverging Mushroom-Forming Fungi Provides Insights into the Origins of Lignocellulose Decay Capabilities.</title>
        <authorList>
            <person name="Nagy L.G."/>
            <person name="Riley R."/>
            <person name="Tritt A."/>
            <person name="Adam C."/>
            <person name="Daum C."/>
            <person name="Floudas D."/>
            <person name="Sun H."/>
            <person name="Yadav J.S."/>
            <person name="Pangilinan J."/>
            <person name="Larsson K.H."/>
            <person name="Matsuura K."/>
            <person name="Barry K."/>
            <person name="Labutti K."/>
            <person name="Kuo R."/>
            <person name="Ohm R.A."/>
            <person name="Bhattacharya S.S."/>
            <person name="Shirouzu T."/>
            <person name="Yoshinaga Y."/>
            <person name="Martin F.M."/>
            <person name="Grigoriev I.V."/>
            <person name="Hibbett D.S."/>
        </authorList>
    </citation>
    <scope>NUCLEOTIDE SEQUENCE [LARGE SCALE GENOMIC DNA]</scope>
    <source>
        <strain evidence="1 2">HHB10207 ss-3</strain>
    </source>
</reference>
<sequence>MSLPNPILSLIDLDVKPIDRLPGWARLDRELVESYVDIDGRLCIDAFRRNQGQ</sequence>
<protein>
    <submittedName>
        <fullName evidence="1">Uncharacterized protein</fullName>
    </submittedName>
</protein>
<dbReference type="AlphaFoldDB" id="A0A166E5Q4"/>
<evidence type="ECO:0000313" key="1">
    <source>
        <dbReference type="EMBL" id="KZT39233.1"/>
    </source>
</evidence>
<keyword evidence="2" id="KW-1185">Reference proteome</keyword>
<evidence type="ECO:0000313" key="2">
    <source>
        <dbReference type="Proteomes" id="UP000076798"/>
    </source>
</evidence>